<evidence type="ECO:0000259" key="4">
    <source>
        <dbReference type="Pfam" id="PF00441"/>
    </source>
</evidence>
<sequence>MQTAGRTALHTRGWVLRCGRHDARRARRSGPSAGFATGGLKALARGLDFAKLAAAAELLGVIRGVTARALHHLRTREQFGVAIGTFQALRHRAVDLHLQQELVSAALDDACAAADAGAPDLPMRAARVKARASSAALLAAKEATQMHGAMGYTDECEVGLFLKRALALSAWLGNASELRALHARACLHPQSLPVAATA</sequence>
<evidence type="ECO:0000256" key="2">
    <source>
        <dbReference type="ARBA" id="ARBA00022827"/>
    </source>
</evidence>
<reference evidence="5 6" key="1">
    <citation type="submission" date="2020-05" db="EMBL/GenBank/DDBJ databases">
        <title>Ramlibacter rhizophilus sp. nov., isolated from rhizosphere soil of national flower Mugunghwa from South Korea.</title>
        <authorList>
            <person name="Zheng-Fei Y."/>
            <person name="Huan T."/>
        </authorList>
    </citation>
    <scope>NUCLEOTIDE SEQUENCE [LARGE SCALE GENOMIC DNA]</scope>
    <source>
        <strain evidence="5 6">H242</strain>
    </source>
</reference>
<dbReference type="InterPro" id="IPR036250">
    <property type="entry name" value="AcylCo_DH-like_C"/>
</dbReference>
<protein>
    <recommendedName>
        <fullName evidence="4">Acyl-CoA dehydrogenase/oxidase C-terminal domain-containing protein</fullName>
    </recommendedName>
</protein>
<feature type="domain" description="Acyl-CoA dehydrogenase/oxidase C-terminal" evidence="4">
    <location>
        <begin position="38"/>
        <end position="185"/>
    </location>
</feature>
<dbReference type="Gene3D" id="1.20.140.10">
    <property type="entry name" value="Butyryl-CoA Dehydrogenase, subunit A, domain 3"/>
    <property type="match status" value="1"/>
</dbReference>
<evidence type="ECO:0000313" key="5">
    <source>
        <dbReference type="EMBL" id="QJW85190.1"/>
    </source>
</evidence>
<gene>
    <name evidence="5" type="ORF">HK414_22415</name>
</gene>
<dbReference type="InterPro" id="IPR009075">
    <property type="entry name" value="AcylCo_DH/oxidase_C"/>
</dbReference>
<keyword evidence="2" id="KW-0274">FAD</keyword>
<evidence type="ECO:0000256" key="3">
    <source>
        <dbReference type="ARBA" id="ARBA00023002"/>
    </source>
</evidence>
<keyword evidence="6" id="KW-1185">Reference proteome</keyword>
<dbReference type="EMBL" id="CP053418">
    <property type="protein sequence ID" value="QJW85190.1"/>
    <property type="molecule type" value="Genomic_DNA"/>
</dbReference>
<keyword evidence="3" id="KW-0560">Oxidoreductase</keyword>
<accession>A0ABX6P745</accession>
<dbReference type="PANTHER" id="PTHR43884">
    <property type="entry name" value="ACYL-COA DEHYDROGENASE"/>
    <property type="match status" value="1"/>
</dbReference>
<evidence type="ECO:0000256" key="1">
    <source>
        <dbReference type="ARBA" id="ARBA00022630"/>
    </source>
</evidence>
<name>A0ABX6P745_9BURK</name>
<keyword evidence="1" id="KW-0285">Flavoprotein</keyword>
<dbReference type="Pfam" id="PF00441">
    <property type="entry name" value="Acyl-CoA_dh_1"/>
    <property type="match status" value="1"/>
</dbReference>
<dbReference type="Proteomes" id="UP000500826">
    <property type="component" value="Chromosome"/>
</dbReference>
<organism evidence="5 6">
    <name type="scientific">Ramlibacter terrae</name>
    <dbReference type="NCBI Taxonomy" id="2732511"/>
    <lineage>
        <taxon>Bacteria</taxon>
        <taxon>Pseudomonadati</taxon>
        <taxon>Pseudomonadota</taxon>
        <taxon>Betaproteobacteria</taxon>
        <taxon>Burkholderiales</taxon>
        <taxon>Comamonadaceae</taxon>
        <taxon>Ramlibacter</taxon>
    </lineage>
</organism>
<proteinExistence type="predicted"/>
<dbReference type="SUPFAM" id="SSF47203">
    <property type="entry name" value="Acyl-CoA dehydrogenase C-terminal domain-like"/>
    <property type="match status" value="1"/>
</dbReference>
<dbReference type="PANTHER" id="PTHR43884:SF20">
    <property type="entry name" value="ACYL-COA DEHYDROGENASE FADE28"/>
    <property type="match status" value="1"/>
</dbReference>
<evidence type="ECO:0000313" key="6">
    <source>
        <dbReference type="Proteomes" id="UP000500826"/>
    </source>
</evidence>